<proteinExistence type="predicted"/>
<dbReference type="GeneID" id="111245410"/>
<dbReference type="InParanoid" id="A0A7M7JB99"/>
<name>A0A7M7JB99_VARDE</name>
<dbReference type="KEGG" id="vde:111245410"/>
<organism evidence="2 3">
    <name type="scientific">Varroa destructor</name>
    <name type="common">Honeybee mite</name>
    <dbReference type="NCBI Taxonomy" id="109461"/>
    <lineage>
        <taxon>Eukaryota</taxon>
        <taxon>Metazoa</taxon>
        <taxon>Ecdysozoa</taxon>
        <taxon>Arthropoda</taxon>
        <taxon>Chelicerata</taxon>
        <taxon>Arachnida</taxon>
        <taxon>Acari</taxon>
        <taxon>Parasitiformes</taxon>
        <taxon>Mesostigmata</taxon>
        <taxon>Gamasina</taxon>
        <taxon>Dermanyssoidea</taxon>
        <taxon>Varroidae</taxon>
        <taxon>Varroa</taxon>
    </lineage>
</organism>
<evidence type="ECO:0000313" key="3">
    <source>
        <dbReference type="Proteomes" id="UP000594260"/>
    </source>
</evidence>
<keyword evidence="3" id="KW-1185">Reference proteome</keyword>
<feature type="region of interest" description="Disordered" evidence="1">
    <location>
        <begin position="462"/>
        <end position="482"/>
    </location>
</feature>
<dbReference type="EnsemblMetazoa" id="XM_022793746">
    <property type="protein sequence ID" value="XP_022649481"/>
    <property type="gene ID" value="LOC111245410"/>
</dbReference>
<accession>A0A7M7JB99</accession>
<protein>
    <submittedName>
        <fullName evidence="2">Uncharacterized protein</fullName>
    </submittedName>
</protein>
<feature type="compositionally biased region" description="Low complexity" evidence="1">
    <location>
        <begin position="269"/>
        <end position="285"/>
    </location>
</feature>
<dbReference type="Proteomes" id="UP000594260">
    <property type="component" value="Unplaced"/>
</dbReference>
<reference evidence="2" key="1">
    <citation type="submission" date="2021-01" db="UniProtKB">
        <authorList>
            <consortium name="EnsemblMetazoa"/>
        </authorList>
    </citation>
    <scope>IDENTIFICATION</scope>
</reference>
<dbReference type="RefSeq" id="XP_022649481.1">
    <property type="nucleotide sequence ID" value="XM_022793746.1"/>
</dbReference>
<dbReference type="AlphaFoldDB" id="A0A7M7JB99"/>
<evidence type="ECO:0000313" key="2">
    <source>
        <dbReference type="EnsemblMetazoa" id="XP_022649481"/>
    </source>
</evidence>
<evidence type="ECO:0000256" key="1">
    <source>
        <dbReference type="SAM" id="MobiDB-lite"/>
    </source>
</evidence>
<feature type="region of interest" description="Disordered" evidence="1">
    <location>
        <begin position="267"/>
        <end position="291"/>
    </location>
</feature>
<sequence length="482" mass="53214">MSVSSLNYASANDIRLIPHSRTMPQSSSSYRLIEYYDATSRPSIGRRQSGESSLQNPRWAWPSGAGTSSSFTGYYNRFVRRPFVDWVVPEVNSTLLHRLQSFLTGLPSYATIYTGIKKYPYSSFNTHYYYGNGSANHELLSGPYSSHSYTQHGHSKGTNVSSEIRPPLYNRSADNSVVSASFLMTTTTRRPLIPILNAETLNGDHLDSDESFLKPVDGMESYNGQPNNHKPPPEYDPMLPGLHRPQIQGHRPLPGSIKKNGLYEAGPIKTTKTTDSTTLPTTLRPRTAKPAKDALSSSLTFGKLPAITLGNIRHPIQPFLQEDISSVPVTGGKPAIITNPYINIDLSPEIKLLGIKIQKQFGLQLGIKIVKPQRFFHRPFSFLTPLIGGAVLSKPPPADLVPVLPHDSDGHVVDYHHAAGALPSVHSSTQGAPPFLFAPLRPTHDSHEAPYSHSDIIIGRKSRTPVMEEETQSKVRMRTPKL</sequence>